<dbReference type="InterPro" id="IPR013783">
    <property type="entry name" value="Ig-like_fold"/>
</dbReference>
<feature type="region of interest" description="Disordered" evidence="1">
    <location>
        <begin position="2195"/>
        <end position="2227"/>
    </location>
</feature>
<reference evidence="3" key="1">
    <citation type="submission" date="2024-08" db="EMBL/GenBank/DDBJ databases">
        <title>Whole genome sequence of Tenacibaculum sp. strain pbs-1 associated with black-spot shell disease in Akoya pearl oysters.</title>
        <authorList>
            <person name="Sakatoku A."/>
            <person name="Suzuki T."/>
            <person name="Hatano K."/>
            <person name="Seki M."/>
            <person name="Tanaka D."/>
            <person name="Nakamura S."/>
            <person name="Suzuki N."/>
            <person name="Isshiki T."/>
        </authorList>
    </citation>
    <scope>NUCLEOTIDE SEQUENCE</scope>
    <source>
        <strain evidence="3">Pbs-1</strain>
    </source>
</reference>
<dbReference type="InterPro" id="IPR044927">
    <property type="entry name" value="Endonuclea_NS_2"/>
</dbReference>
<dbReference type="InterPro" id="IPR003961">
    <property type="entry name" value="FN3_dom"/>
</dbReference>
<protein>
    <recommendedName>
        <fullName evidence="2">Fibronectin type-III domain-containing protein</fullName>
    </recommendedName>
</protein>
<dbReference type="Pfam" id="PF13930">
    <property type="entry name" value="Endonuclea_NS_2"/>
    <property type="match status" value="1"/>
</dbReference>
<proteinExistence type="predicted"/>
<dbReference type="InterPro" id="IPR036116">
    <property type="entry name" value="FN3_sf"/>
</dbReference>
<name>A0AB33KVY6_9FLAO</name>
<accession>A0AB33KVY6</accession>
<evidence type="ECO:0000313" key="3">
    <source>
        <dbReference type="EMBL" id="BFP67313.1"/>
    </source>
</evidence>
<dbReference type="SUPFAM" id="SSF55486">
    <property type="entry name" value="Metalloproteases ('zincins'), catalytic domain"/>
    <property type="match status" value="1"/>
</dbReference>
<dbReference type="Pfam" id="PF00041">
    <property type="entry name" value="fn3"/>
    <property type="match status" value="1"/>
</dbReference>
<evidence type="ECO:0000256" key="1">
    <source>
        <dbReference type="SAM" id="MobiDB-lite"/>
    </source>
</evidence>
<dbReference type="SMART" id="SM00060">
    <property type="entry name" value="FN3"/>
    <property type="match status" value="2"/>
</dbReference>
<gene>
    <name evidence="3" type="ORF">Pbs1_06560</name>
</gene>
<evidence type="ECO:0000259" key="2">
    <source>
        <dbReference type="PROSITE" id="PS50853"/>
    </source>
</evidence>
<feature type="compositionally biased region" description="Polar residues" evidence="1">
    <location>
        <begin position="584"/>
        <end position="593"/>
    </location>
</feature>
<feature type="domain" description="Fibronectin type-III" evidence="2">
    <location>
        <begin position="291"/>
        <end position="379"/>
    </location>
</feature>
<sequence>MKINLNDSNIFKKVMLLFTVLISTVLYSQTYPVQVTPQLIPPYSLKMSDYATTTSEKLYTNILLTDVNEVGRRIRLKMYIEGQGLSITTQDVIAGETPIYLDGGINLRLSNLDLQAYFQLNNLVGITPGQYNAPLPNGGYDFCFEVYDYFTNRKLSSKSCTTVYLLQNDPPILNLPFKDNIVNATNPQNVLFTWTPRHSNASNVQYEFTLKELWDVQNPQANFLASVPFYQTTTYSTTLLVGSEAPQLLSGKIYGWQVRAFVSDGINETSVFKNDGKSEIFWFKYLEDCQPPSFVISQALTAESVQINWQSSEHLRYRIQYRKKGFGDDDWFEVNSYTNEGKIRNLEPATVYEFRVGGECTQLSGFAYSNIQEFTTPSNDEAAYYNCGLMPQINITNKEPLPKLGLNETFTAGDFPVTTREVSGSNGTFSGWGYITLPFLENLKEMIDAANIATGGEVNIGKYTRIKVVFDNVQVNSSYELIEGVVETDYDPEWGGIIDTDEIIDDIGGDRGNIENFDATNTDIKDVKVDEKGNVVIIPEVGDAIPIETGKPVTITDKNGDQWTVHEDGKVTEGKAAEGGAPSADNTEGISNAGNVKQISSKDVRVTFTPSGYYGTDTYQDHIKSDKYKSEYKFIKTHDNEDYSVLYKLLSDLPEHKTDIIKATVNFSNGKTKDDIVFKTKEGSKIEAKWSSNSEATLELQRKFEFAKEEILATVKPKDSTGKFTVAGKLNVWHAQQQTINLTLVSVDGASVSNVGDRINEIYNKAGIHFNIKTESINLGLVNLDVGDSDMLSNYTEGEKNIISTFKNGRTIAKNQYYMFFLDKEKITLSKDLDGFMPLKRQFGFVFTQQDAGRIAAHELGHGIFGLKHPFDQYDAEETRNENHYLMSYGTGTAFSHMDWQKLHAPGIQLYWFQGDEAGENRANDGIDLMGNIITLVEYDESKIKVVGIIDKKYPYLRYGYKVYLNKDNDEIFDTYYAKIEGNKVSYVTNEGKTIPYNIKTTNKGLARIKVSRDNCTYNVTEIQWEKESFNSIADVVDKVKEEVKKQNPKWKLYSYNKPDSSCNSANLLADILEKDSSSPCANSKTVQEGFDKIKIFFSNDSATENEIVDIINNNCLSSLRLFEDDEIIKIFKKLAVSEEIKEEKEIAILRLMTVIESSNYEEFFDVLKENDNKIYINLLYRIEDSSFYWFGKDSLKNFLEVLLFMHNNSSTVDVRVDLIKLLIQFQGDDPIMNDPKSAHLVSEDNINQIFNKDIKVVEREYYFKSLQENNFKLFKDYHNSLRKQRYSSKIWNDTYQTLITLIAEKGASQDLIYLFEDINLSNTEFVGNGYWNKIFKSFLFTKFPSDKQKFYTYLSENNFEKFLQFVKSIGEHPPHSKAEELLKRTIEGFSKLIDEEGNITDKIVLVNWLLDNPDAFSSEENSFEELLVGILNGISTQEDKDFIYGKLSNNKHELFIKCAEALSGSINYLFKLSETYSKLISEATEGTVQDRIDIINHAISKGKTWNWFWFSSDKEDIISAMFSDMSSSQAREFVEEFKKDEYELFFKIWNVLKSRDWWAAIDGDNERFENFVTSLGKNFIIAGELAESVFPDDLIDYKDEKQKYLSSKVDGIDIIKGNYVPMTRASFFNGTDGLNDYKLEAEAIIDNKLISVTINIKDSDGKNKDILARTFKPFDYVFIELLEDVKVSETLTYNKGDILAIPAFYLAWMDGYIDSQQLSTVLRVGGDVVVVVTSAAAAVGTGGASLAVLGAEIFFASTDALIAIQGDEMKKIFGDDFVDGLEIANMAWGLANLPAAVATIPKGLAKLRISATKTLESGTDAFRSFVKNAKNLDNVKVEFDLTKIAAAFKALKETDRVAYIKTLRNKIADIAIKYDNLVESGVPSDKVKKIYSSLRRMLFSVSSNGEILDFNRISDDVVNLVESEIKILNKSLITNKSGKYLDIVIHASVKEPGKFTIILNGVEETIDAVQLADKLKDADPTKTIRLLSCNDSNSAIEISQSLGREIIHSTGDVKIYENGVIETNNWKVAKTDGVVDDLNIATATGSGESVTLFKNYVKALSKATKADLLAVLGQSRFDEFIIMLEKSRVPANWKIKKVGETIMFVEDIDGNPKVWAEFAKKQDGKLFMKATGGPGDVANTRKINYLLDVDPPLMKDFRYEVDNGRFIFETDALGRVRKITDNNVRYDVPTRRYENSQQKAKNIKDGNIGSPPDDGGHMASAESGGPVEQINYFPQNKNYNQNLDPGTWRKMEIYLKSLKDANPGDTFKFEVLPVFGDANRPSRPTIFRVKISQNGTPVEIPEKFRKIPNPY</sequence>
<dbReference type="CDD" id="cd00063">
    <property type="entry name" value="FN3"/>
    <property type="match status" value="1"/>
</dbReference>
<organism evidence="3">
    <name type="scientific">Tenacibaculum sp. Pbs-1</name>
    <dbReference type="NCBI Taxonomy" id="3238748"/>
    <lineage>
        <taxon>Bacteria</taxon>
        <taxon>Pseudomonadati</taxon>
        <taxon>Bacteroidota</taxon>
        <taxon>Flavobacteriia</taxon>
        <taxon>Flavobacteriales</taxon>
        <taxon>Flavobacteriaceae</taxon>
        <taxon>Tenacibaculum</taxon>
    </lineage>
</organism>
<feature type="region of interest" description="Disordered" evidence="1">
    <location>
        <begin position="573"/>
        <end position="593"/>
    </location>
</feature>
<dbReference type="Gene3D" id="2.60.40.10">
    <property type="entry name" value="Immunoglobulins"/>
    <property type="match status" value="1"/>
</dbReference>
<dbReference type="PROSITE" id="PS50853">
    <property type="entry name" value="FN3"/>
    <property type="match status" value="1"/>
</dbReference>
<dbReference type="EMBL" id="AP035888">
    <property type="protein sequence ID" value="BFP67313.1"/>
    <property type="molecule type" value="Genomic_DNA"/>
</dbReference>
<dbReference type="SUPFAM" id="SSF49265">
    <property type="entry name" value="Fibronectin type III"/>
    <property type="match status" value="1"/>
</dbReference>